<accession>A0A6H5J0Q0</accession>
<dbReference type="Gene3D" id="3.40.525.10">
    <property type="entry name" value="CRAL-TRIO lipid binding domain"/>
    <property type="match status" value="1"/>
</dbReference>
<feature type="non-terminal residue" evidence="11">
    <location>
        <position position="924"/>
    </location>
</feature>
<dbReference type="AlphaFoldDB" id="A0A6H5J0Q0"/>
<feature type="region of interest" description="Disordered" evidence="9">
    <location>
        <begin position="426"/>
        <end position="497"/>
    </location>
</feature>
<dbReference type="GO" id="GO:0004984">
    <property type="term" value="F:olfactory receptor activity"/>
    <property type="evidence" value="ECO:0007669"/>
    <property type="project" value="InterPro"/>
</dbReference>
<evidence type="ECO:0000256" key="6">
    <source>
        <dbReference type="ARBA" id="ARBA00023136"/>
    </source>
</evidence>
<proteinExistence type="predicted"/>
<dbReference type="PRINTS" id="PR00180">
    <property type="entry name" value="CRETINALDHBP"/>
</dbReference>
<keyword evidence="12" id="KW-1185">Reference proteome</keyword>
<evidence type="ECO:0000256" key="2">
    <source>
        <dbReference type="ARBA" id="ARBA00022606"/>
    </source>
</evidence>
<feature type="domain" description="CRAL-TRIO" evidence="10">
    <location>
        <begin position="709"/>
        <end position="873"/>
    </location>
</feature>
<dbReference type="SUPFAM" id="SSF46938">
    <property type="entry name" value="CRAL/TRIO N-terminal domain"/>
    <property type="match status" value="1"/>
</dbReference>
<dbReference type="SMART" id="SM01100">
    <property type="entry name" value="CRAL_TRIO_N"/>
    <property type="match status" value="1"/>
</dbReference>
<dbReference type="SUPFAM" id="SSF52087">
    <property type="entry name" value="CRAL/TRIO domain"/>
    <property type="match status" value="1"/>
</dbReference>
<dbReference type="GO" id="GO:1902936">
    <property type="term" value="F:phosphatidylinositol bisphosphate binding"/>
    <property type="evidence" value="ECO:0007669"/>
    <property type="project" value="TreeGrafter"/>
</dbReference>
<dbReference type="PROSITE" id="PS50191">
    <property type="entry name" value="CRAL_TRIO"/>
    <property type="match status" value="1"/>
</dbReference>
<name>A0A6H5J0Q0_9HYME</name>
<keyword evidence="5" id="KW-1133">Transmembrane helix</keyword>
<dbReference type="Pfam" id="PF02949">
    <property type="entry name" value="7tm_6"/>
    <property type="match status" value="1"/>
</dbReference>
<evidence type="ECO:0000313" key="11">
    <source>
        <dbReference type="EMBL" id="CAB0043668.1"/>
    </source>
</evidence>
<evidence type="ECO:0000256" key="4">
    <source>
        <dbReference type="ARBA" id="ARBA00022725"/>
    </source>
</evidence>
<dbReference type="PANTHER" id="PTHR10174">
    <property type="entry name" value="ALPHA-TOCOPHEROL TRANSFER PROTEIN-RELATED"/>
    <property type="match status" value="1"/>
</dbReference>
<dbReference type="EMBL" id="CADCXV010001338">
    <property type="protein sequence ID" value="CAB0043668.1"/>
    <property type="molecule type" value="Genomic_DNA"/>
</dbReference>
<protein>
    <recommendedName>
        <fullName evidence="10">CRAL-TRIO domain-containing protein</fullName>
    </recommendedName>
</protein>
<feature type="compositionally biased region" description="Polar residues" evidence="9">
    <location>
        <begin position="426"/>
        <end position="471"/>
    </location>
</feature>
<evidence type="ECO:0000256" key="5">
    <source>
        <dbReference type="ARBA" id="ARBA00022989"/>
    </source>
</evidence>
<dbReference type="InterPro" id="IPR004117">
    <property type="entry name" value="7tm6_olfct_rcpt"/>
</dbReference>
<dbReference type="PANTHER" id="PTHR10174:SF166">
    <property type="entry name" value="LD40136P"/>
    <property type="match status" value="1"/>
</dbReference>
<keyword evidence="4" id="KW-0552">Olfaction</keyword>
<dbReference type="Proteomes" id="UP000479190">
    <property type="component" value="Unassembled WGS sequence"/>
</dbReference>
<dbReference type="Gene3D" id="1.20.5.1200">
    <property type="entry name" value="Alpha-tocopherol transfer"/>
    <property type="match status" value="1"/>
</dbReference>
<dbReference type="InterPro" id="IPR036273">
    <property type="entry name" value="CRAL/TRIO_N_dom_sf"/>
</dbReference>
<dbReference type="GO" id="GO:0016020">
    <property type="term" value="C:membrane"/>
    <property type="evidence" value="ECO:0007669"/>
    <property type="project" value="UniProtKB-SubCell"/>
</dbReference>
<keyword evidence="7" id="KW-0675">Receptor</keyword>
<evidence type="ECO:0000256" key="1">
    <source>
        <dbReference type="ARBA" id="ARBA00004141"/>
    </source>
</evidence>
<dbReference type="InterPro" id="IPR036865">
    <property type="entry name" value="CRAL-TRIO_dom_sf"/>
</dbReference>
<evidence type="ECO:0000256" key="8">
    <source>
        <dbReference type="ARBA" id="ARBA00023224"/>
    </source>
</evidence>
<gene>
    <name evidence="11" type="ORF">TBRA_LOCUS15256</name>
</gene>
<reference evidence="11 12" key="1">
    <citation type="submission" date="2020-02" db="EMBL/GenBank/DDBJ databases">
        <authorList>
            <person name="Ferguson B K."/>
        </authorList>
    </citation>
    <scope>NUCLEOTIDE SEQUENCE [LARGE SCALE GENOMIC DNA]</scope>
</reference>
<dbReference type="InterPro" id="IPR011074">
    <property type="entry name" value="CRAL/TRIO_N_dom"/>
</dbReference>
<keyword evidence="2" id="KW-0716">Sensory transduction</keyword>
<keyword evidence="3" id="KW-0812">Transmembrane</keyword>
<feature type="region of interest" description="Disordered" evidence="9">
    <location>
        <begin position="257"/>
        <end position="335"/>
    </location>
</feature>
<dbReference type="GO" id="GO:0007165">
    <property type="term" value="P:signal transduction"/>
    <property type="evidence" value="ECO:0007669"/>
    <property type="project" value="UniProtKB-KW"/>
</dbReference>
<sequence length="924" mass="106009">MALKKSSENSSTAARIPISFRKQAIHRYTWLFSMVTWRCNLAVYPLRRGSGTNDDRYNRTSPSSLDYSKRIFLIEYPFPIVEPATYALVFFSEELMCVIGGMFYVACDTTFAQLLTHITLQIKVLRLDVEAFVDRQSSDAEQMRKLILLVQRHRKLLRYCPNGNKTRPHVPTQPSTRWCRPLLFALLKNQQSAFSTRILALYQKEFFGTMFTLEVKGKAAPAMAGGANTFNPTTNDVIMEEYNRKKRLSDFDFPDELSSKKMYTPTSETQFTPAYQNTGTTPKHFQHSNLPPPLPLSQSQLQQQQQYQQQQQQQQKDQHDFFSQNNKGPYGVWIKKKDQDSRDLNAYKVGSVIYKSYHNVKDIKKRGKFAVEIIFQSKDEANRILKDQSLSKYNWEAYLPGYRKERKGLVKGISTEISEDDLLMACNNNTKPQAPTQVTGASHQPDTKNNNQTKENQALSSKNLAPNSNQIDIKKYSHQHQQQQPQGKGSRGNSTLEHIKDPRLCDTINRLKSKISNNNNNNSKLSKTPMVNSSCGKYVIPEQYCNNNITRNYILPTRIGVREIKTSRNSAAEEGQHRAKESEIRTACVIYKNQTKTSASWAVNSRSSGSRQQQLRSSEVYQCGLSSQAQAVAKQQLREDEATRKHALEQFREWIRKHPRIKRCRTDAVFLLRFLRTKKFSLPQAQEMLERYLTIRQTYPDWFQNLDIEDPGIEAIIDAGYLVPLQRRDAEGRRVILSQAGRFDPYKFTSAQMVRVHSLVVEALMDDEDSQVHGYTYLNDESGLTMGHLSAWSVSDIRNMLTCIQNSTPMRHKETHLLSVPGCANKIIEFALSMLNDKLRSRVLLHKNVKELQKRIDPKILPKEYGGEVPLADMIAEFKRSLRAKRDEIKALDDMRIEILPKEKCQSAASSSLGGLSGSFRKLE</sequence>
<dbReference type="Pfam" id="PF00650">
    <property type="entry name" value="CRAL_TRIO"/>
    <property type="match status" value="1"/>
</dbReference>
<dbReference type="SMART" id="SM00516">
    <property type="entry name" value="SEC14"/>
    <property type="match status" value="1"/>
</dbReference>
<keyword evidence="8" id="KW-0807">Transducer</keyword>
<feature type="compositionally biased region" description="Low complexity" evidence="9">
    <location>
        <begin position="296"/>
        <end position="315"/>
    </location>
</feature>
<evidence type="ECO:0000259" key="10">
    <source>
        <dbReference type="PROSITE" id="PS50191"/>
    </source>
</evidence>
<evidence type="ECO:0000256" key="7">
    <source>
        <dbReference type="ARBA" id="ARBA00023170"/>
    </source>
</evidence>
<comment type="subcellular location">
    <subcellularLocation>
        <location evidence="1">Membrane</location>
        <topology evidence="1">Multi-pass membrane protein</topology>
    </subcellularLocation>
</comment>
<dbReference type="CDD" id="cd00170">
    <property type="entry name" value="SEC14"/>
    <property type="match status" value="1"/>
</dbReference>
<evidence type="ECO:0000256" key="3">
    <source>
        <dbReference type="ARBA" id="ARBA00022692"/>
    </source>
</evidence>
<keyword evidence="6" id="KW-0472">Membrane</keyword>
<evidence type="ECO:0000313" key="12">
    <source>
        <dbReference type="Proteomes" id="UP000479190"/>
    </source>
</evidence>
<evidence type="ECO:0000256" key="9">
    <source>
        <dbReference type="SAM" id="MobiDB-lite"/>
    </source>
</evidence>
<dbReference type="GO" id="GO:0005549">
    <property type="term" value="F:odorant binding"/>
    <property type="evidence" value="ECO:0007669"/>
    <property type="project" value="InterPro"/>
</dbReference>
<organism evidence="11 12">
    <name type="scientific">Trichogramma brassicae</name>
    <dbReference type="NCBI Taxonomy" id="86971"/>
    <lineage>
        <taxon>Eukaryota</taxon>
        <taxon>Metazoa</taxon>
        <taxon>Ecdysozoa</taxon>
        <taxon>Arthropoda</taxon>
        <taxon>Hexapoda</taxon>
        <taxon>Insecta</taxon>
        <taxon>Pterygota</taxon>
        <taxon>Neoptera</taxon>
        <taxon>Endopterygota</taxon>
        <taxon>Hymenoptera</taxon>
        <taxon>Apocrita</taxon>
        <taxon>Proctotrupomorpha</taxon>
        <taxon>Chalcidoidea</taxon>
        <taxon>Trichogrammatidae</taxon>
        <taxon>Trichogramma</taxon>
    </lineage>
</organism>
<dbReference type="Gene3D" id="1.10.8.20">
    <property type="entry name" value="N-terminal domain of phosphatidylinositol transfer protein sec14p"/>
    <property type="match status" value="1"/>
</dbReference>
<dbReference type="InterPro" id="IPR001251">
    <property type="entry name" value="CRAL-TRIO_dom"/>
</dbReference>
<dbReference type="OrthoDB" id="1434354at2759"/>
<feature type="compositionally biased region" description="Polar residues" evidence="9">
    <location>
        <begin position="264"/>
        <end position="289"/>
    </location>
</feature>